<evidence type="ECO:0000256" key="2">
    <source>
        <dbReference type="ARBA" id="ARBA00022475"/>
    </source>
</evidence>
<evidence type="ECO:0000313" key="8">
    <source>
        <dbReference type="EMBL" id="SEN87499.1"/>
    </source>
</evidence>
<evidence type="ECO:0000313" key="9">
    <source>
        <dbReference type="Proteomes" id="UP000199300"/>
    </source>
</evidence>
<keyword evidence="2" id="KW-1003">Cell membrane</keyword>
<organism evidence="8 9">
    <name type="scientific">Amphibacillus marinus</name>
    <dbReference type="NCBI Taxonomy" id="872970"/>
    <lineage>
        <taxon>Bacteria</taxon>
        <taxon>Bacillati</taxon>
        <taxon>Bacillota</taxon>
        <taxon>Bacilli</taxon>
        <taxon>Bacillales</taxon>
        <taxon>Bacillaceae</taxon>
        <taxon>Amphibacillus</taxon>
    </lineage>
</organism>
<dbReference type="AlphaFoldDB" id="A0A1H8K368"/>
<dbReference type="Pfam" id="PF12698">
    <property type="entry name" value="ABC2_membrane_3"/>
    <property type="match status" value="1"/>
</dbReference>
<feature type="transmembrane region" description="Helical" evidence="6">
    <location>
        <begin position="268"/>
        <end position="290"/>
    </location>
</feature>
<evidence type="ECO:0000256" key="6">
    <source>
        <dbReference type="SAM" id="Phobius"/>
    </source>
</evidence>
<evidence type="ECO:0000259" key="7">
    <source>
        <dbReference type="Pfam" id="PF12698"/>
    </source>
</evidence>
<keyword evidence="4 6" id="KW-1133">Transmembrane helix</keyword>
<name>A0A1H8K368_9BACI</name>
<dbReference type="EMBL" id="FODJ01000002">
    <property type="protein sequence ID" value="SEN87499.1"/>
    <property type="molecule type" value="Genomic_DNA"/>
</dbReference>
<accession>A0A1H8K368</accession>
<dbReference type="InterPro" id="IPR051449">
    <property type="entry name" value="ABC-2_transporter_component"/>
</dbReference>
<dbReference type="PANTHER" id="PTHR30294">
    <property type="entry name" value="MEMBRANE COMPONENT OF ABC TRANSPORTER YHHJ-RELATED"/>
    <property type="match status" value="1"/>
</dbReference>
<evidence type="ECO:0000256" key="3">
    <source>
        <dbReference type="ARBA" id="ARBA00022692"/>
    </source>
</evidence>
<evidence type="ECO:0000256" key="4">
    <source>
        <dbReference type="ARBA" id="ARBA00022989"/>
    </source>
</evidence>
<reference evidence="8 9" key="1">
    <citation type="submission" date="2016-10" db="EMBL/GenBank/DDBJ databases">
        <authorList>
            <person name="de Groot N.N."/>
        </authorList>
    </citation>
    <scope>NUCLEOTIDE SEQUENCE [LARGE SCALE GENOMIC DNA]</scope>
    <source>
        <strain evidence="8 9">CGMCC 1.10434</strain>
    </source>
</reference>
<dbReference type="InterPro" id="IPR013525">
    <property type="entry name" value="ABC2_TM"/>
</dbReference>
<dbReference type="Proteomes" id="UP000199300">
    <property type="component" value="Unassembled WGS sequence"/>
</dbReference>
<gene>
    <name evidence="8" type="ORF">SAMN04488134_102162</name>
</gene>
<feature type="transmembrane region" description="Helical" evidence="6">
    <location>
        <begin position="225"/>
        <end position="247"/>
    </location>
</feature>
<proteinExistence type="predicted"/>
<dbReference type="RefSeq" id="WP_091495335.1">
    <property type="nucleotide sequence ID" value="NZ_FODJ01000002.1"/>
</dbReference>
<dbReference type="GO" id="GO:0005886">
    <property type="term" value="C:plasma membrane"/>
    <property type="evidence" value="ECO:0007669"/>
    <property type="project" value="UniProtKB-SubCell"/>
</dbReference>
<feature type="transmembrane region" description="Helical" evidence="6">
    <location>
        <begin position="339"/>
        <end position="358"/>
    </location>
</feature>
<feature type="domain" description="ABC-2 type transporter transmembrane" evidence="7">
    <location>
        <begin position="19"/>
        <end position="416"/>
    </location>
</feature>
<dbReference type="GO" id="GO:0140359">
    <property type="term" value="F:ABC-type transporter activity"/>
    <property type="evidence" value="ECO:0007669"/>
    <property type="project" value="InterPro"/>
</dbReference>
<feature type="transmembrane region" description="Helical" evidence="6">
    <location>
        <begin position="20"/>
        <end position="41"/>
    </location>
</feature>
<protein>
    <submittedName>
        <fullName evidence="8">ABC-2 type transport system permease protein</fullName>
    </submittedName>
</protein>
<feature type="transmembrane region" description="Helical" evidence="6">
    <location>
        <begin position="305"/>
        <end position="327"/>
    </location>
</feature>
<keyword evidence="5 6" id="KW-0472">Membrane</keyword>
<feature type="transmembrane region" description="Helical" evidence="6">
    <location>
        <begin position="399"/>
        <end position="418"/>
    </location>
</feature>
<keyword evidence="3 6" id="KW-0812">Transmembrane</keyword>
<dbReference type="PANTHER" id="PTHR30294:SF29">
    <property type="entry name" value="MULTIDRUG ABC TRANSPORTER PERMEASE YBHS-RELATED"/>
    <property type="match status" value="1"/>
</dbReference>
<dbReference type="STRING" id="872970.SAMN04488134_102162"/>
<evidence type="ECO:0000256" key="1">
    <source>
        <dbReference type="ARBA" id="ARBA00004651"/>
    </source>
</evidence>
<comment type="subcellular location">
    <subcellularLocation>
        <location evidence="1">Cell membrane</location>
        <topology evidence="1">Multi-pass membrane protein</topology>
    </subcellularLocation>
</comment>
<evidence type="ECO:0000256" key="5">
    <source>
        <dbReference type="ARBA" id="ARBA00023136"/>
    </source>
</evidence>
<keyword evidence="9" id="KW-1185">Reference proteome</keyword>
<sequence length="424" mass="46289">MWNIFKKDLLTISRDRSEVIMLLGMPFILISILGFALGGLIEGETSISQIPVALVIENDQEADLADFEALLLEQGIPSEAIEEIVAGAKGADPAQVFLDLLEDPELEELIGLTTYEQAADAAADLEADEVVAVITIPKQFSYHALASIFLNEEPESVIELAVQDREQIRASVIENLIQTFTDRYNLETSILVANDGEPIEASFAEQDFGQVTTVSRAKPVTAFQYYTIGMAAMFALYVGATVSANAFKEKDTHVFARLIMAGERPLRYLTSKAIAATILTFMQLTILFSLSNLLFGTFSGQSSKYWLGMFIITFTFSFVIGGLATLLTAITLQSSQDTVSGIFSGGVVTILAFLGGSFTPVEQISPFIRALGNWTPNGAIMTAYMQLIQGFELTSIMPLLYRVIVMAVVLIVIALIIFPKRRIA</sequence>
<dbReference type="OrthoDB" id="3078158at2"/>